<evidence type="ECO:0000256" key="5">
    <source>
        <dbReference type="SAM" id="Phobius"/>
    </source>
</evidence>
<evidence type="ECO:0000256" key="2">
    <source>
        <dbReference type="ARBA" id="ARBA00022692"/>
    </source>
</evidence>
<dbReference type="NCBIfam" id="TIGR03061">
    <property type="entry name" value="pip_yhgE_Nterm"/>
    <property type="match status" value="1"/>
</dbReference>
<feature type="transmembrane region" description="Helical" evidence="5">
    <location>
        <begin position="519"/>
        <end position="539"/>
    </location>
</feature>
<feature type="transmembrane region" description="Helical" evidence="5">
    <location>
        <begin position="621"/>
        <end position="640"/>
    </location>
</feature>
<dbReference type="NCBIfam" id="TIGR03062">
    <property type="entry name" value="pip_yhgE_Cterm"/>
    <property type="match status" value="1"/>
</dbReference>
<dbReference type="Proteomes" id="UP000292564">
    <property type="component" value="Unassembled WGS sequence"/>
</dbReference>
<accession>A0A4Q7ZG32</accession>
<dbReference type="RefSeq" id="WP_130508746.1">
    <property type="nucleotide sequence ID" value="NZ_SHKY01000001.1"/>
</dbReference>
<evidence type="ECO:0000256" key="4">
    <source>
        <dbReference type="ARBA" id="ARBA00023136"/>
    </source>
</evidence>
<evidence type="ECO:0000313" key="8">
    <source>
        <dbReference type="Proteomes" id="UP000292564"/>
    </source>
</evidence>
<organism evidence="7 8">
    <name type="scientific">Krasilnikovia cinnamomea</name>
    <dbReference type="NCBI Taxonomy" id="349313"/>
    <lineage>
        <taxon>Bacteria</taxon>
        <taxon>Bacillati</taxon>
        <taxon>Actinomycetota</taxon>
        <taxon>Actinomycetes</taxon>
        <taxon>Micromonosporales</taxon>
        <taxon>Micromonosporaceae</taxon>
        <taxon>Krasilnikovia</taxon>
    </lineage>
</organism>
<dbReference type="GO" id="GO:0140359">
    <property type="term" value="F:ABC-type transporter activity"/>
    <property type="evidence" value="ECO:0007669"/>
    <property type="project" value="InterPro"/>
</dbReference>
<gene>
    <name evidence="7" type="ORF">EV385_1470</name>
</gene>
<keyword evidence="4 5" id="KW-0472">Membrane</keyword>
<sequence length="714" mass="74117">MRGGSAAQVAGFEMLKLLRGRLTAVAVVVMAVIPLLYGALYLYAFWDPYGRLNHVPAAMVVEDQPATASDGTRVHAGQDLADELIEREVFDWHVTDEKGAEEGLRSGEYHMMLRIPRDFSANLVANPEPKEAPRAAELRVISDDATNYLSGVFSRTAFEEVRTAAAKKSASGYFDKMLIGFTDVKEETKEAADGAATIEDKLGDAKSGASTIAGKINSAQSGAGQIAGKLGTAANGADALADGLVALHAGAAQLANATQQTAAVGRQLSTVANAAVDKIEPVLRDNADLIQEAATQVGKGADVLAANVRQLDTAAADAVNRAEEIQRFLNGLPDETPGIGDARAAAAKLVAAAKQTQQVIDSLDLDALAKRLRVVSADARKLAAAAPHLADDAARARDQVNKFATALNDIAAGNKKLSDGTADAASGASDLRGGIFKLATGARALDSGLGKIGSGQWQLTTGIGQIQGGAAKLANGLADGAEQIPGFGQNTTDRADMLGDPVALNRTVRHAASTYGVGFAPYFLTLALWVGAMISYMVLKPLNRRYVMSGAPAYRVALAGLLPAVAVGLAQATILFSVVTAGLGLSAVRPWTTLGVLMLTAVAFAAIMQLLGAALRAAGRIMALALLMVQLTSSGGTYPVQTTPGFFQAVHPWLPMTYVVQALRHAIDGGSTGTVTVGVLALLAFGIGSFALTVRVAQRSRRLTPSTLHPELVI</sequence>
<dbReference type="AlphaFoldDB" id="A0A4Q7ZG32"/>
<name>A0A4Q7ZG32_9ACTN</name>
<evidence type="ECO:0000256" key="1">
    <source>
        <dbReference type="ARBA" id="ARBA00004141"/>
    </source>
</evidence>
<feature type="transmembrane region" description="Helical" evidence="5">
    <location>
        <begin position="22"/>
        <end position="46"/>
    </location>
</feature>
<feature type="transmembrane region" description="Helical" evidence="5">
    <location>
        <begin position="591"/>
        <end position="614"/>
    </location>
</feature>
<feature type="transmembrane region" description="Helical" evidence="5">
    <location>
        <begin position="673"/>
        <end position="694"/>
    </location>
</feature>
<evidence type="ECO:0000313" key="7">
    <source>
        <dbReference type="EMBL" id="RZU49717.1"/>
    </source>
</evidence>
<dbReference type="PANTHER" id="PTHR43077:SF5">
    <property type="entry name" value="PHAGE INFECTION PROTEIN"/>
    <property type="match status" value="1"/>
</dbReference>
<dbReference type="InterPro" id="IPR051328">
    <property type="entry name" value="T7SS_ABC-Transporter"/>
</dbReference>
<dbReference type="GO" id="GO:0016020">
    <property type="term" value="C:membrane"/>
    <property type="evidence" value="ECO:0007669"/>
    <property type="project" value="UniProtKB-SubCell"/>
</dbReference>
<comment type="caution">
    <text evidence="7">The sequence shown here is derived from an EMBL/GenBank/DDBJ whole genome shotgun (WGS) entry which is preliminary data.</text>
</comment>
<feature type="transmembrane region" description="Helical" evidence="5">
    <location>
        <begin position="560"/>
        <end position="585"/>
    </location>
</feature>
<protein>
    <submittedName>
        <fullName evidence="7">Putative membrane protein</fullName>
    </submittedName>
</protein>
<dbReference type="EMBL" id="SHKY01000001">
    <property type="protein sequence ID" value="RZU49717.1"/>
    <property type="molecule type" value="Genomic_DNA"/>
</dbReference>
<dbReference type="Pfam" id="PF12698">
    <property type="entry name" value="ABC2_membrane_3"/>
    <property type="match status" value="1"/>
</dbReference>
<comment type="subcellular location">
    <subcellularLocation>
        <location evidence="1">Membrane</location>
        <topology evidence="1">Multi-pass membrane protein</topology>
    </subcellularLocation>
</comment>
<proteinExistence type="predicted"/>
<evidence type="ECO:0000256" key="3">
    <source>
        <dbReference type="ARBA" id="ARBA00022989"/>
    </source>
</evidence>
<dbReference type="PANTHER" id="PTHR43077">
    <property type="entry name" value="TRANSPORT PERMEASE YVFS-RELATED"/>
    <property type="match status" value="1"/>
</dbReference>
<keyword evidence="8" id="KW-1185">Reference proteome</keyword>
<dbReference type="InterPro" id="IPR017501">
    <property type="entry name" value="Phage_infect_YhgE_C"/>
</dbReference>
<evidence type="ECO:0000259" key="6">
    <source>
        <dbReference type="Pfam" id="PF12698"/>
    </source>
</evidence>
<dbReference type="InterPro" id="IPR013525">
    <property type="entry name" value="ABC2_TM"/>
</dbReference>
<keyword evidence="3 5" id="KW-1133">Transmembrane helix</keyword>
<dbReference type="OrthoDB" id="9811483at2"/>
<keyword evidence="2 5" id="KW-0812">Transmembrane</keyword>
<dbReference type="InterPro" id="IPR017500">
    <property type="entry name" value="Phage_infect_YhgE_N"/>
</dbReference>
<reference evidence="7 8" key="1">
    <citation type="submission" date="2019-02" db="EMBL/GenBank/DDBJ databases">
        <title>Sequencing the genomes of 1000 actinobacteria strains.</title>
        <authorList>
            <person name="Klenk H.-P."/>
        </authorList>
    </citation>
    <scope>NUCLEOTIDE SEQUENCE [LARGE SCALE GENOMIC DNA]</scope>
    <source>
        <strain evidence="7 8">DSM 45162</strain>
    </source>
</reference>
<feature type="domain" description="ABC-2 type transporter transmembrane" evidence="6">
    <location>
        <begin position="509"/>
        <end position="694"/>
    </location>
</feature>